<sequence>MEVILGSQTEYHLSSSQLLILSTSPIRKRANRNTHIGSHMTHMVRDSGGCGGVLHLWISFELQRNVEKVGDPRSEIK</sequence>
<accession>A0ABQ7CY07</accession>
<evidence type="ECO:0000313" key="1">
    <source>
        <dbReference type="EMBL" id="KAF3565001.1"/>
    </source>
</evidence>
<protein>
    <submittedName>
        <fullName evidence="1">Uncharacterized protein</fullName>
    </submittedName>
</protein>
<dbReference type="EMBL" id="QGKV02000759">
    <property type="protein sequence ID" value="KAF3565001.1"/>
    <property type="molecule type" value="Genomic_DNA"/>
</dbReference>
<name>A0ABQ7CY07_BRACR</name>
<evidence type="ECO:0000313" key="2">
    <source>
        <dbReference type="Proteomes" id="UP000266723"/>
    </source>
</evidence>
<organism evidence="1 2">
    <name type="scientific">Brassica cretica</name>
    <name type="common">Mustard</name>
    <dbReference type="NCBI Taxonomy" id="69181"/>
    <lineage>
        <taxon>Eukaryota</taxon>
        <taxon>Viridiplantae</taxon>
        <taxon>Streptophyta</taxon>
        <taxon>Embryophyta</taxon>
        <taxon>Tracheophyta</taxon>
        <taxon>Spermatophyta</taxon>
        <taxon>Magnoliopsida</taxon>
        <taxon>eudicotyledons</taxon>
        <taxon>Gunneridae</taxon>
        <taxon>Pentapetalae</taxon>
        <taxon>rosids</taxon>
        <taxon>malvids</taxon>
        <taxon>Brassicales</taxon>
        <taxon>Brassicaceae</taxon>
        <taxon>Brassiceae</taxon>
        <taxon>Brassica</taxon>
    </lineage>
</organism>
<keyword evidence="2" id="KW-1185">Reference proteome</keyword>
<dbReference type="Proteomes" id="UP000266723">
    <property type="component" value="Unassembled WGS sequence"/>
</dbReference>
<proteinExistence type="predicted"/>
<reference evidence="1 2" key="1">
    <citation type="journal article" date="2020" name="BMC Genomics">
        <title>Intraspecific diversification of the crop wild relative Brassica cretica Lam. using demographic model selection.</title>
        <authorList>
            <person name="Kioukis A."/>
            <person name="Michalopoulou V.A."/>
            <person name="Briers L."/>
            <person name="Pirintsos S."/>
            <person name="Studholme D.J."/>
            <person name="Pavlidis P."/>
            <person name="Sarris P.F."/>
        </authorList>
    </citation>
    <scope>NUCLEOTIDE SEQUENCE [LARGE SCALE GENOMIC DNA]</scope>
    <source>
        <strain evidence="2">cv. PFS-1207/04</strain>
    </source>
</reference>
<gene>
    <name evidence="1" type="ORF">DY000_02018055</name>
</gene>
<comment type="caution">
    <text evidence="1">The sequence shown here is derived from an EMBL/GenBank/DDBJ whole genome shotgun (WGS) entry which is preliminary data.</text>
</comment>